<dbReference type="InterPro" id="IPR010334">
    <property type="entry name" value="Dcp1"/>
</dbReference>
<keyword evidence="7" id="KW-1185">Reference proteome</keyword>
<evidence type="ECO:0000313" key="6">
    <source>
        <dbReference type="EMBL" id="GAW80021.1"/>
    </source>
</evidence>
<dbReference type="GO" id="GO:0031087">
    <property type="term" value="P:deadenylation-independent decapping of nuclear-transcribed mRNA"/>
    <property type="evidence" value="ECO:0007669"/>
    <property type="project" value="TreeGrafter"/>
</dbReference>
<evidence type="ECO:0000256" key="2">
    <source>
        <dbReference type="ARBA" id="ARBA00008778"/>
    </source>
</evidence>
<reference evidence="7" key="1">
    <citation type="submission" date="2017-04" db="EMBL/GenBank/DDBJ databases">
        <title>Plasmodium gonderi genome.</title>
        <authorList>
            <person name="Arisue N."/>
            <person name="Honma H."/>
            <person name="Kawai S."/>
            <person name="Tougan T."/>
            <person name="Tanabe K."/>
            <person name="Horii T."/>
        </authorList>
    </citation>
    <scope>NUCLEOTIDE SEQUENCE [LARGE SCALE GENOMIC DNA]</scope>
    <source>
        <strain evidence="7">ATCC 30045</strain>
    </source>
</reference>
<feature type="compositionally biased region" description="Polar residues" evidence="5">
    <location>
        <begin position="54"/>
        <end position="65"/>
    </location>
</feature>
<feature type="region of interest" description="Disordered" evidence="5">
    <location>
        <begin position="714"/>
        <end position="743"/>
    </location>
</feature>
<dbReference type="GO" id="GO:0006397">
    <property type="term" value="P:mRNA processing"/>
    <property type="evidence" value="ECO:0007669"/>
    <property type="project" value="UniProtKB-KW"/>
</dbReference>
<feature type="compositionally biased region" description="Acidic residues" evidence="5">
    <location>
        <begin position="616"/>
        <end position="628"/>
    </location>
</feature>
<feature type="region of interest" description="Disordered" evidence="5">
    <location>
        <begin position="32"/>
        <end position="83"/>
    </location>
</feature>
<dbReference type="InterPro" id="IPR011993">
    <property type="entry name" value="PH-like_dom_sf"/>
</dbReference>
<feature type="compositionally biased region" description="Low complexity" evidence="5">
    <location>
        <begin position="459"/>
        <end position="478"/>
    </location>
</feature>
<dbReference type="OMA" id="DQNYIFY"/>
<dbReference type="SUPFAM" id="SSF50729">
    <property type="entry name" value="PH domain-like"/>
    <property type="match status" value="1"/>
</dbReference>
<protein>
    <submittedName>
        <fullName evidence="6">Asparagine-rich antigen</fullName>
    </submittedName>
</protein>
<dbReference type="PANTHER" id="PTHR16290:SF0">
    <property type="entry name" value="DECAPPING PROTEIN 1, ISOFORM A"/>
    <property type="match status" value="1"/>
</dbReference>
<dbReference type="Proteomes" id="UP000195521">
    <property type="component" value="Unassembled WGS sequence"/>
</dbReference>
<sequence>MKKKNIAATTSYGKMKNRVNRYDMNGSYNFIESKNSGKVQGNAITGDTKKNRSDANTSGKGPNSSQISNIQNGGITGGNNHHSQVMKYGKNAYQYDYNSYGSKKVGEYREKIKSTAKNAGSVGENTTHNEGRNNQICGNNSVTPDNKAIQETAGNKIKEGNTNLNGTNMSRKSMSGTNVSGTNVSGTNMNGTNGIRKQNEGRKGGNKDESGNEEVSILREKICFKMLKSIDIYITEIIMKSSFVTVYKMKEDEVKWIRADIEGFLYIVRRSIKPTYRLIITNKKNENHLVQDIHGRIKLSTDQNYIFYRVYNEENNSKSTYSLWFYSTEEKEKIYNMLRELVDMATSTTPASGAGNLGNPDHNSIENNGNVSYVHSKSINYILSKNENGVNESVVTAAEGKILVDKSNEAPLKNAPNGCGQELPKSVPNHAGVNLPGGTLNMGSNDGSLISAHITNHSSSRTINHSSSSTINHNSNHNSVHEARKTNAKKTNPYTMYDNVRDNDNGKSFELKGTNKQDFIYAKMNYPVIGASGNILNGGTQSSYENYLKNFYNVNENGEANGITSIGHRTKMNGHLIEGHNTCDFNVKGDIQQNNVDFKDKVGRKLLNLIKGLPMEENEKENENGTENEVEKGSERVIGQGVGMEVEMGPEKGNANLKKLEDYDFYENRKGEDSSRGINNNLIKETKGNLYSNKKNSGISGGEAIMNLLGLSKNSDFKKDEGEDKKKKKKKKNGNANGNSNITNVIMNENLNGESTGNVQVAGGSVTPVVLNNTHATNVYDTNNDITKTNMQKRGMQLREAQLREMHMRVMPMNGMPMNRMSMNEMQMNEMQMNEIPMNELPMNEVQMNEIQLNEIQLNEIPSNGILMNGIPLNRMHANGIQTKGIQKNGIQTRGIQTSGIETNDMDMLSPLGEEIINGGNGKTVRYNKSKFDCSDEVLSSNHILDQSYLEKQGYQNNSVESVHNKRIMNTGQMDEEKNMTNVFLDIIKLKSDKTNNVHPVTGRNHHLGHDVVNEYNTDSYDLLFKMQNGNGSGERRTKVGNQIDRFVANNHLGIHSNNDPFDHGEISGKNNNTGYMPNEKQLLKCEDNVLDNYNSLEGYKNRNILLNRNIIHNVIKETLQSDEFVNLLWKKLLNSKNIM</sequence>
<dbReference type="AlphaFoldDB" id="A0A1Y1JBW6"/>
<comment type="subcellular location">
    <subcellularLocation>
        <location evidence="1">Cytoplasm</location>
    </subcellularLocation>
</comment>
<evidence type="ECO:0000256" key="3">
    <source>
        <dbReference type="ARBA" id="ARBA00022490"/>
    </source>
</evidence>
<feature type="compositionally biased region" description="Polar residues" evidence="5">
    <location>
        <begin position="160"/>
        <end position="196"/>
    </location>
</feature>
<feature type="compositionally biased region" description="Polar residues" evidence="5">
    <location>
        <begin position="32"/>
        <end position="45"/>
    </location>
</feature>
<feature type="region of interest" description="Disordered" evidence="5">
    <location>
        <begin position="616"/>
        <end position="636"/>
    </location>
</feature>
<dbReference type="Pfam" id="PF06058">
    <property type="entry name" value="DCP1"/>
    <property type="match status" value="1"/>
</dbReference>
<feature type="compositionally biased region" description="Low complexity" evidence="5">
    <location>
        <begin position="66"/>
        <end position="83"/>
    </location>
</feature>
<dbReference type="Pfam" id="PF00805">
    <property type="entry name" value="Pentapeptide"/>
    <property type="match status" value="1"/>
</dbReference>
<organism evidence="6 7">
    <name type="scientific">Plasmodium gonderi</name>
    <dbReference type="NCBI Taxonomy" id="77519"/>
    <lineage>
        <taxon>Eukaryota</taxon>
        <taxon>Sar</taxon>
        <taxon>Alveolata</taxon>
        <taxon>Apicomplexa</taxon>
        <taxon>Aconoidasida</taxon>
        <taxon>Haemosporida</taxon>
        <taxon>Plasmodiidae</taxon>
        <taxon>Plasmodium</taxon>
        <taxon>Plasmodium (Plasmodium)</taxon>
    </lineage>
</organism>
<comment type="similarity">
    <text evidence="2">Belongs to the DCP1 family.</text>
</comment>
<dbReference type="EMBL" id="BDQF01000007">
    <property type="protein sequence ID" value="GAW80021.1"/>
    <property type="molecule type" value="Genomic_DNA"/>
</dbReference>
<dbReference type="GeneID" id="39746733"/>
<feature type="compositionally biased region" description="Basic and acidic residues" evidence="5">
    <location>
        <begin position="715"/>
        <end position="725"/>
    </location>
</feature>
<name>A0A1Y1JBW6_PLAGO</name>
<evidence type="ECO:0000313" key="7">
    <source>
        <dbReference type="Proteomes" id="UP000195521"/>
    </source>
</evidence>
<feature type="region of interest" description="Disordered" evidence="5">
    <location>
        <begin position="459"/>
        <end position="479"/>
    </location>
</feature>
<accession>A0A1Y1JBW6</accession>
<dbReference type="GO" id="GO:0000932">
    <property type="term" value="C:P-body"/>
    <property type="evidence" value="ECO:0007669"/>
    <property type="project" value="TreeGrafter"/>
</dbReference>
<keyword evidence="4" id="KW-0507">mRNA processing</keyword>
<dbReference type="OrthoDB" id="440673at2759"/>
<evidence type="ECO:0000256" key="5">
    <source>
        <dbReference type="SAM" id="MobiDB-lite"/>
    </source>
</evidence>
<evidence type="ECO:0000256" key="1">
    <source>
        <dbReference type="ARBA" id="ARBA00004496"/>
    </source>
</evidence>
<dbReference type="CDD" id="cd09804">
    <property type="entry name" value="Dcp1"/>
    <property type="match status" value="1"/>
</dbReference>
<dbReference type="GO" id="GO:0000290">
    <property type="term" value="P:deadenylation-dependent decapping of nuclear-transcribed mRNA"/>
    <property type="evidence" value="ECO:0007669"/>
    <property type="project" value="InterPro"/>
</dbReference>
<feature type="region of interest" description="Disordered" evidence="5">
    <location>
        <begin position="157"/>
        <end position="212"/>
    </location>
</feature>
<proteinExistence type="inferred from homology"/>
<dbReference type="PANTHER" id="PTHR16290">
    <property type="entry name" value="TRANSCRIPTION FACTOR SMIF DECAPPING ENZYME DCP1"/>
    <property type="match status" value="1"/>
</dbReference>
<keyword evidence="3" id="KW-0963">Cytoplasm</keyword>
<feature type="region of interest" description="Disordered" evidence="5">
    <location>
        <begin position="119"/>
        <end position="144"/>
    </location>
</feature>
<dbReference type="Gene3D" id="2.30.29.30">
    <property type="entry name" value="Pleckstrin-homology domain (PH domain)/Phosphotyrosine-binding domain (PTB)"/>
    <property type="match status" value="1"/>
</dbReference>
<comment type="caution">
    <text evidence="6">The sequence shown here is derived from an EMBL/GenBank/DDBJ whole genome shotgun (WGS) entry which is preliminary data.</text>
</comment>
<dbReference type="RefSeq" id="XP_028542610.1">
    <property type="nucleotide sequence ID" value="XM_028686809.1"/>
</dbReference>
<dbReference type="InterPro" id="IPR001646">
    <property type="entry name" value="5peptide_repeat"/>
</dbReference>
<feature type="compositionally biased region" description="Basic and acidic residues" evidence="5">
    <location>
        <begin position="197"/>
        <end position="212"/>
    </location>
</feature>
<dbReference type="GO" id="GO:0008047">
    <property type="term" value="F:enzyme activator activity"/>
    <property type="evidence" value="ECO:0007669"/>
    <property type="project" value="InterPro"/>
</dbReference>
<evidence type="ECO:0000256" key="4">
    <source>
        <dbReference type="ARBA" id="ARBA00022664"/>
    </source>
</evidence>
<dbReference type="GO" id="GO:0003729">
    <property type="term" value="F:mRNA binding"/>
    <property type="evidence" value="ECO:0007669"/>
    <property type="project" value="TreeGrafter"/>
</dbReference>
<gene>
    <name evidence="6" type="ORF">PGO_061660</name>
</gene>